<sequence>MGLMIWPPPVLVHRGEWTPVTDWLNSWTHFGSGYPEVAYRKDGIVVRLRGLAKAPATTSASELFVLPEGFRPTGIGIFNANGNFTSGPASTGTAHTHTMPSSAGRIQVYTTGAVNLTGATVTAGGHLSLDGISFLCED</sequence>
<dbReference type="GeneID" id="26628134"/>
<gene>
    <name evidence="1" type="ORF">SEA_LANNISTER_24</name>
</gene>
<dbReference type="KEGG" id="vg:26628134"/>
<protein>
    <submittedName>
        <fullName evidence="1">Uncharacterized protein</fullName>
    </submittedName>
</protein>
<reference evidence="1 2" key="1">
    <citation type="submission" date="2015-06" db="EMBL/GenBank/DDBJ databases">
        <authorList>
            <person name="Johnson F."/>
            <person name="Tran D."/>
            <person name="Clark G.T."/>
            <person name="Lara A."/>
            <person name="Mehany M."/>
            <person name="Saenz O."/>
            <person name="Layton S.R."/>
            <person name="Bhuiyan S."/>
            <person name="Donegan-Quick R."/>
            <person name="Benjamin R.C."/>
            <person name="Hughes L.E."/>
            <person name="Bradley K.W."/>
            <person name="Asai D.J."/>
            <person name="Bowman C.A."/>
            <person name="Russell D.A."/>
            <person name="Pope W.H."/>
            <person name="Jacobs-Sera D."/>
            <person name="Hendrix R.W."/>
            <person name="Hatfull G.F."/>
        </authorList>
    </citation>
    <scope>NUCLEOTIDE SEQUENCE [LARGE SCALE GENOMIC DNA]</scope>
</reference>
<dbReference type="RefSeq" id="YP_009200964.1">
    <property type="nucleotide sequence ID" value="NC_028827.1"/>
</dbReference>
<organism evidence="1 2">
    <name type="scientific">Streptomyces phage Lannister</name>
    <dbReference type="NCBI Taxonomy" id="1674927"/>
    <lineage>
        <taxon>Viruses</taxon>
        <taxon>Duplodnaviria</taxon>
        <taxon>Heunggongvirae</taxon>
        <taxon>Uroviricota</taxon>
        <taxon>Caudoviricetes</taxon>
        <taxon>Arquatrovirinae</taxon>
        <taxon>Likavirus</taxon>
        <taxon>Likavirus lannister</taxon>
    </lineage>
</organism>
<evidence type="ECO:0000313" key="2">
    <source>
        <dbReference type="Proteomes" id="UP000201933"/>
    </source>
</evidence>
<keyword evidence="2" id="KW-1185">Reference proteome</keyword>
<accession>A0A0K1Y9D8</accession>
<name>A0A0K1Y9D8_9CAUD</name>
<dbReference type="Proteomes" id="UP000201933">
    <property type="component" value="Segment"/>
</dbReference>
<evidence type="ECO:0000313" key="1">
    <source>
        <dbReference type="EMBL" id="AKY03706.1"/>
    </source>
</evidence>
<proteinExistence type="predicted"/>
<dbReference type="EMBL" id="KT184391">
    <property type="protein sequence ID" value="AKY03706.1"/>
    <property type="molecule type" value="Genomic_DNA"/>
</dbReference>